<evidence type="ECO:0000256" key="5">
    <source>
        <dbReference type="ARBA" id="ARBA00022989"/>
    </source>
</evidence>
<dbReference type="GO" id="GO:0016020">
    <property type="term" value="C:membrane"/>
    <property type="evidence" value="ECO:0007669"/>
    <property type="project" value="UniProtKB-SubCell"/>
</dbReference>
<dbReference type="SUPFAM" id="SSF103473">
    <property type="entry name" value="MFS general substrate transporter"/>
    <property type="match status" value="1"/>
</dbReference>
<keyword evidence="6 8" id="KW-0472">Membrane</keyword>
<feature type="compositionally biased region" description="Polar residues" evidence="7">
    <location>
        <begin position="633"/>
        <end position="645"/>
    </location>
</feature>
<feature type="transmembrane region" description="Helical" evidence="8">
    <location>
        <begin position="220"/>
        <end position="239"/>
    </location>
</feature>
<comment type="caution">
    <text evidence="9">The sequence shown here is derived from an EMBL/GenBank/DDBJ whole genome shotgun (WGS) entry which is preliminary data.</text>
</comment>
<feature type="transmembrane region" description="Helical" evidence="8">
    <location>
        <begin position="284"/>
        <end position="304"/>
    </location>
</feature>
<evidence type="ECO:0000256" key="7">
    <source>
        <dbReference type="SAM" id="MobiDB-lite"/>
    </source>
</evidence>
<feature type="transmembrane region" description="Helical" evidence="8">
    <location>
        <begin position="364"/>
        <end position="387"/>
    </location>
</feature>
<evidence type="ECO:0000256" key="3">
    <source>
        <dbReference type="ARBA" id="ARBA00022448"/>
    </source>
</evidence>
<keyword evidence="4 8" id="KW-0812">Transmembrane</keyword>
<dbReference type="RefSeq" id="XP_067925056.1">
    <property type="nucleotide sequence ID" value="XM_068062980.1"/>
</dbReference>
<dbReference type="NCBIfam" id="TIGR00788">
    <property type="entry name" value="fbt"/>
    <property type="match status" value="1"/>
</dbReference>
<reference evidence="9 10" key="1">
    <citation type="journal article" date="2017" name="Int. J. Parasitol.">
        <title>The genome of the protozoan parasite Cystoisospora suis and a reverse vaccinology approach to identify vaccine candidates.</title>
        <authorList>
            <person name="Palmieri N."/>
            <person name="Shrestha A."/>
            <person name="Ruttkowski B."/>
            <person name="Beck T."/>
            <person name="Vogl C."/>
            <person name="Tomley F."/>
            <person name="Blake D.P."/>
            <person name="Joachim A."/>
        </authorList>
    </citation>
    <scope>NUCLEOTIDE SEQUENCE [LARGE SCALE GENOMIC DNA]</scope>
    <source>
        <strain evidence="9 10">Wien I</strain>
    </source>
</reference>
<dbReference type="Proteomes" id="UP000221165">
    <property type="component" value="Unassembled WGS sequence"/>
</dbReference>
<comment type="similarity">
    <text evidence="2">Belongs to the major facilitator superfamily. Folate-biopterin transporter (TC 2.A.71) family.</text>
</comment>
<feature type="transmembrane region" description="Helical" evidence="8">
    <location>
        <begin position="122"/>
        <end position="145"/>
    </location>
</feature>
<proteinExistence type="inferred from homology"/>
<dbReference type="InterPro" id="IPR036259">
    <property type="entry name" value="MFS_trans_sf"/>
</dbReference>
<feature type="transmembrane region" description="Helical" evidence="8">
    <location>
        <begin position="190"/>
        <end position="214"/>
    </location>
</feature>
<keyword evidence="5 8" id="KW-1133">Transmembrane helix</keyword>
<evidence type="ECO:0000313" key="10">
    <source>
        <dbReference type="Proteomes" id="UP000221165"/>
    </source>
</evidence>
<sequence length="685" mass="74019">MAARFVSPFVEGEEPAEVFAEVSSTDHHYGSFSDSAPVRKIGSFREVSADGGRGPFGNNVEHEKTPFLSPAAGSGTLQHRSIGVSGAAGKSFSSDHPNDKTCLLKRSDATVASKPVPTANKVISSLIAMLQGVEVLCNLAILYLYKDDFRLDPAIMSVVMGALKVPWTVKPVWAMMSDNLPLFGYRRKSYIFVGAFLCICATVGMGLIGCTNIWLATSLLFLYFVGSATCNVIGEALVVEAGRGDATEEGTAKTVSIFFAFRKVSFAVMSYLSGFLLDYMDKRYVFLLATTLPLAVFISNFFLVEPMTEILPVKEQLRRLGRVIRRPALLHSTLFIFIMMSTPSAGSIMFYFMTNELKFGPELLGRMALFQSIASLLGILTYMWFFTTTSLRKLLFVSTLVVTPFCLLPVIVVQRWNVQIGIPDTAFVVTDTVLMEFVGEFQAMPILVLAARLCPPGLESTIYSFLLSAYNLGLGLGSLLSAGLTAAYGISATNFTNLTSLIIVCAATNLIPVCLIWMVPDNIPAIETAEFFEPFSANPPPRRKMLGSTDSLADPGDDVLEASTNCSTDVEKGVAGMTRRMNINHPNKNRRGSLDSAESTGDNESLHSGPEKLVDGEILVSTTSVTSDEEQSHSLSPQDEAFSSSSPPPSVRDFDGSVSATATMMEAGECAASSLSRRGGSISRK</sequence>
<evidence type="ECO:0000313" key="9">
    <source>
        <dbReference type="EMBL" id="PHJ23380.1"/>
    </source>
</evidence>
<dbReference type="EMBL" id="MIGC01001157">
    <property type="protein sequence ID" value="PHJ23380.1"/>
    <property type="molecule type" value="Genomic_DNA"/>
</dbReference>
<evidence type="ECO:0000256" key="6">
    <source>
        <dbReference type="ARBA" id="ARBA00023136"/>
    </source>
</evidence>
<dbReference type="VEuPathDB" id="ToxoDB:CSUI_002781"/>
<organism evidence="9 10">
    <name type="scientific">Cystoisospora suis</name>
    <dbReference type="NCBI Taxonomy" id="483139"/>
    <lineage>
        <taxon>Eukaryota</taxon>
        <taxon>Sar</taxon>
        <taxon>Alveolata</taxon>
        <taxon>Apicomplexa</taxon>
        <taxon>Conoidasida</taxon>
        <taxon>Coccidia</taxon>
        <taxon>Eucoccidiorida</taxon>
        <taxon>Eimeriorina</taxon>
        <taxon>Sarcocystidae</taxon>
        <taxon>Cystoisospora</taxon>
    </lineage>
</organism>
<accession>A0A2C6KSR7</accession>
<evidence type="ECO:0000256" key="4">
    <source>
        <dbReference type="ARBA" id="ARBA00022692"/>
    </source>
</evidence>
<feature type="transmembrane region" description="Helical" evidence="8">
    <location>
        <begin position="251"/>
        <end position="272"/>
    </location>
</feature>
<protein>
    <submittedName>
        <fullName evidence="9">Integral membrane protein</fullName>
    </submittedName>
</protein>
<evidence type="ECO:0000256" key="8">
    <source>
        <dbReference type="SAM" id="Phobius"/>
    </source>
</evidence>
<dbReference type="InterPro" id="IPR039309">
    <property type="entry name" value="BT1"/>
</dbReference>
<gene>
    <name evidence="9" type="ORF">CSUI_002781</name>
</gene>
<dbReference type="Gene3D" id="1.20.1250.20">
    <property type="entry name" value="MFS general substrate transporter like domains"/>
    <property type="match status" value="1"/>
</dbReference>
<feature type="transmembrane region" description="Helical" evidence="8">
    <location>
        <begin position="151"/>
        <end position="169"/>
    </location>
</feature>
<feature type="transmembrane region" description="Helical" evidence="8">
    <location>
        <begin position="328"/>
        <end position="352"/>
    </location>
</feature>
<dbReference type="Pfam" id="PF03092">
    <property type="entry name" value="BT1"/>
    <property type="match status" value="1"/>
</dbReference>
<evidence type="ECO:0000256" key="2">
    <source>
        <dbReference type="ARBA" id="ARBA00007015"/>
    </source>
</evidence>
<name>A0A2C6KSR7_9APIC</name>
<feature type="transmembrane region" description="Helical" evidence="8">
    <location>
        <begin position="500"/>
        <end position="519"/>
    </location>
</feature>
<dbReference type="GeneID" id="94426191"/>
<dbReference type="CDD" id="cd17484">
    <property type="entry name" value="MFS_FBT"/>
    <property type="match status" value="1"/>
</dbReference>
<evidence type="ECO:0000256" key="1">
    <source>
        <dbReference type="ARBA" id="ARBA00004141"/>
    </source>
</evidence>
<dbReference type="OrthoDB" id="754047at2759"/>
<dbReference type="InterPro" id="IPR004324">
    <property type="entry name" value="FBT"/>
</dbReference>
<feature type="transmembrane region" description="Helical" evidence="8">
    <location>
        <begin position="394"/>
        <end position="413"/>
    </location>
</feature>
<feature type="transmembrane region" description="Helical" evidence="8">
    <location>
        <begin position="465"/>
        <end position="488"/>
    </location>
</feature>
<feature type="region of interest" description="Disordered" evidence="7">
    <location>
        <begin position="570"/>
        <end position="660"/>
    </location>
</feature>
<comment type="subcellular location">
    <subcellularLocation>
        <location evidence="1">Membrane</location>
        <topology evidence="1">Multi-pass membrane protein</topology>
    </subcellularLocation>
</comment>
<dbReference type="PANTHER" id="PTHR31585">
    <property type="entry name" value="FOLATE-BIOPTERIN TRANSPORTER 1, CHLOROPLASTIC"/>
    <property type="match status" value="1"/>
</dbReference>
<dbReference type="AlphaFoldDB" id="A0A2C6KSR7"/>
<dbReference type="PANTHER" id="PTHR31585:SF0">
    <property type="entry name" value="FOLATE-BIOPTERIN TRANSPORTER 1, CHLOROPLASTIC"/>
    <property type="match status" value="1"/>
</dbReference>
<keyword evidence="10" id="KW-1185">Reference proteome</keyword>
<keyword evidence="3" id="KW-0813">Transport</keyword>